<dbReference type="PRINTS" id="PR01100">
    <property type="entry name" value="SHIKIMTKNASE"/>
</dbReference>
<sequence>MNQVGTLIFFCGKMGAGKSTLSQELASERRAVCISEDQWLAALFSQEIQNFGDYLKFSARLKPVMSAHIQALLGCGVDVVLDFPANTAVQRHGFKALAEAAGAQHLLVYLEADDELCLERLALRRVQCPERAAFDNETIFRQVSAYFEAPTAEEALSIEVRPA</sequence>
<dbReference type="EMBL" id="CP032664">
    <property type="protein sequence ID" value="QQO82890.1"/>
    <property type="molecule type" value="Genomic_DNA"/>
</dbReference>
<dbReference type="GO" id="GO:0005524">
    <property type="term" value="F:ATP binding"/>
    <property type="evidence" value="ECO:0007669"/>
    <property type="project" value="UniProtKB-KW"/>
</dbReference>
<keyword evidence="1" id="KW-0547">Nucleotide-binding</keyword>
<dbReference type="Pfam" id="PF13671">
    <property type="entry name" value="AAA_33"/>
    <property type="match status" value="1"/>
</dbReference>
<evidence type="ECO:0000313" key="1">
    <source>
        <dbReference type="EMBL" id="QQO82890.1"/>
    </source>
</evidence>
<protein>
    <submittedName>
        <fullName evidence="1">ATP-binding protein</fullName>
    </submittedName>
</protein>
<proteinExistence type="predicted"/>
<dbReference type="RefSeq" id="WP_107110953.1">
    <property type="nucleotide sequence ID" value="NZ_AP024615.1"/>
</dbReference>
<dbReference type="AlphaFoldDB" id="A0A7T8EAS4"/>
<dbReference type="Gene3D" id="3.40.50.300">
    <property type="entry name" value="P-loop containing nucleotide triphosphate hydrolases"/>
    <property type="match status" value="1"/>
</dbReference>
<dbReference type="SUPFAM" id="SSF52540">
    <property type="entry name" value="P-loop containing nucleoside triphosphate hydrolases"/>
    <property type="match status" value="1"/>
</dbReference>
<name>A0A7T8EAS4_9GAMM</name>
<dbReference type="InterPro" id="IPR027417">
    <property type="entry name" value="P-loop_NTPase"/>
</dbReference>
<accession>A0A7T8EAS4</accession>
<gene>
    <name evidence="1" type="ORF">D7032_06285</name>
</gene>
<keyword evidence="1" id="KW-0067">ATP-binding</keyword>
<reference evidence="1" key="1">
    <citation type="submission" date="2018-09" db="EMBL/GenBank/DDBJ databases">
        <title>Genome sequencing and analysis.</title>
        <authorList>
            <person name="Huang Y.-T."/>
        </authorList>
    </citation>
    <scope>NUCLEOTIDE SEQUENCE</scope>
    <source>
        <strain evidence="1">HIDE</strain>
    </source>
</reference>
<organism evidence="1">
    <name type="scientific">Shewanella algae</name>
    <dbReference type="NCBI Taxonomy" id="38313"/>
    <lineage>
        <taxon>Bacteria</taxon>
        <taxon>Pseudomonadati</taxon>
        <taxon>Pseudomonadota</taxon>
        <taxon>Gammaproteobacteria</taxon>
        <taxon>Alteromonadales</taxon>
        <taxon>Shewanellaceae</taxon>
        <taxon>Shewanella</taxon>
    </lineage>
</organism>